<dbReference type="KEGG" id="pste:PSTEL_18005"/>
<feature type="compositionally biased region" description="Gly residues" evidence="1">
    <location>
        <begin position="126"/>
        <end position="135"/>
    </location>
</feature>
<keyword evidence="2" id="KW-1133">Transmembrane helix</keyword>
<evidence type="ECO:0000313" key="4">
    <source>
        <dbReference type="Proteomes" id="UP000029507"/>
    </source>
</evidence>
<reference evidence="3 4" key="1">
    <citation type="submission" date="2014-08" db="EMBL/GenBank/DDBJ databases">
        <title>Comparative genomics of the Paenibacillus odorifer group.</title>
        <authorList>
            <person name="den Bakker H.C."/>
            <person name="Tsai Y.-C."/>
            <person name="Martin N."/>
            <person name="Korlach J."/>
            <person name="Wiedmann M."/>
        </authorList>
    </citation>
    <scope>NUCLEOTIDE SEQUENCE [LARGE SCALE GENOMIC DNA]</scope>
    <source>
        <strain evidence="3 4">DSM 14472</strain>
    </source>
</reference>
<dbReference type="EMBL" id="CP009286">
    <property type="protein sequence ID" value="AIQ64720.1"/>
    <property type="molecule type" value="Genomic_DNA"/>
</dbReference>
<evidence type="ECO:0000256" key="2">
    <source>
        <dbReference type="SAM" id="Phobius"/>
    </source>
</evidence>
<dbReference type="HOGENOM" id="CLU_1883728_0_0_9"/>
<keyword evidence="4" id="KW-1185">Reference proteome</keyword>
<sequence>MEKELRRAVLALLIIALFGLLIYPGLYKYDKLEGKYPVRMNRITGETKILREGGWVKEGDAASSTAGDEREQAVTRQDLVTLRDEIRNELLQEMQNKLNQAKADWAASSSPAGPVYEDGTSVLPDGGAGTGSSNK</sequence>
<gene>
    <name evidence="3" type="ORF">PSTEL_18005</name>
</gene>
<name>A0A089LX54_9BACL</name>
<feature type="region of interest" description="Disordered" evidence="1">
    <location>
        <begin position="102"/>
        <end position="135"/>
    </location>
</feature>
<evidence type="ECO:0000256" key="1">
    <source>
        <dbReference type="SAM" id="MobiDB-lite"/>
    </source>
</evidence>
<evidence type="ECO:0000313" key="3">
    <source>
        <dbReference type="EMBL" id="AIQ64720.1"/>
    </source>
</evidence>
<dbReference type="AlphaFoldDB" id="A0A089LX54"/>
<protein>
    <submittedName>
        <fullName evidence="3">Uncharacterized protein</fullName>
    </submittedName>
</protein>
<organism evidence="3 4">
    <name type="scientific">Paenibacillus stellifer</name>
    <dbReference type="NCBI Taxonomy" id="169760"/>
    <lineage>
        <taxon>Bacteria</taxon>
        <taxon>Bacillati</taxon>
        <taxon>Bacillota</taxon>
        <taxon>Bacilli</taxon>
        <taxon>Bacillales</taxon>
        <taxon>Paenibacillaceae</taxon>
        <taxon>Paenibacillus</taxon>
    </lineage>
</organism>
<proteinExistence type="predicted"/>
<keyword evidence="2" id="KW-0812">Transmembrane</keyword>
<accession>A0A089LX54</accession>
<keyword evidence="2" id="KW-0472">Membrane</keyword>
<feature type="transmembrane region" description="Helical" evidence="2">
    <location>
        <begin position="7"/>
        <end position="27"/>
    </location>
</feature>
<dbReference type="Proteomes" id="UP000029507">
    <property type="component" value="Chromosome"/>
</dbReference>